<gene>
    <name evidence="5" type="ORF">PSE10A_46720</name>
</gene>
<organism evidence="5 6">
    <name type="scientific">Pseudomonas amygdali pv. eriobotryae</name>
    <dbReference type="NCBI Taxonomy" id="129137"/>
    <lineage>
        <taxon>Bacteria</taxon>
        <taxon>Pseudomonadati</taxon>
        <taxon>Pseudomonadota</taxon>
        <taxon>Gammaproteobacteria</taxon>
        <taxon>Pseudomonadales</taxon>
        <taxon>Pseudomonadaceae</taxon>
        <taxon>Pseudomonas</taxon>
        <taxon>Pseudomonas amygdali</taxon>
    </lineage>
</organism>
<dbReference type="Pfam" id="PF00575">
    <property type="entry name" value="S1"/>
    <property type="match status" value="1"/>
</dbReference>
<dbReference type="Gene3D" id="2.40.50.140">
    <property type="entry name" value="Nucleic acid-binding proteins"/>
    <property type="match status" value="2"/>
</dbReference>
<dbReference type="InterPro" id="IPR050437">
    <property type="entry name" value="Ribos_protein_bS1-like"/>
</dbReference>
<dbReference type="InterPro" id="IPR003029">
    <property type="entry name" value="S1_domain"/>
</dbReference>
<dbReference type="InterPro" id="IPR012340">
    <property type="entry name" value="NA-bd_OB-fold"/>
</dbReference>
<keyword evidence="3" id="KW-0687">Ribonucleoprotein</keyword>
<accession>A0A9P3AI35</accession>
<comment type="caution">
    <text evidence="5">The sequence shown here is derived from an EMBL/GenBank/DDBJ whole genome shotgun (WGS) entry which is preliminary data.</text>
</comment>
<dbReference type="GO" id="GO:0003729">
    <property type="term" value="F:mRNA binding"/>
    <property type="evidence" value="ECO:0007669"/>
    <property type="project" value="TreeGrafter"/>
</dbReference>
<dbReference type="PANTHER" id="PTHR10724">
    <property type="entry name" value="30S RIBOSOMAL PROTEIN S1"/>
    <property type="match status" value="1"/>
</dbReference>
<reference evidence="5" key="1">
    <citation type="submission" date="2020-09" db="EMBL/GenBank/DDBJ databases">
        <title>Pseudomonas syringae pv. eriobotryae genome sequence causing loquat canker disease.</title>
        <authorList>
            <person name="Fukuda S."/>
            <person name="Tashiro H."/>
            <person name="Nagano Y."/>
        </authorList>
    </citation>
    <scope>NUCLEOTIDE SEQUENCE</scope>
    <source>
        <strain evidence="5">AM001</strain>
    </source>
</reference>
<dbReference type="SUPFAM" id="SSF50249">
    <property type="entry name" value="Nucleic acid-binding proteins"/>
    <property type="match status" value="2"/>
</dbReference>
<dbReference type="GO" id="GO:0006412">
    <property type="term" value="P:translation"/>
    <property type="evidence" value="ECO:0007669"/>
    <property type="project" value="TreeGrafter"/>
</dbReference>
<feature type="domain" description="S1 motif" evidence="4">
    <location>
        <begin position="135"/>
        <end position="209"/>
    </location>
</feature>
<evidence type="ECO:0000256" key="1">
    <source>
        <dbReference type="ARBA" id="ARBA00006767"/>
    </source>
</evidence>
<evidence type="ECO:0000313" key="6">
    <source>
        <dbReference type="Proteomes" id="UP000630864"/>
    </source>
</evidence>
<dbReference type="GO" id="GO:0003735">
    <property type="term" value="F:structural constituent of ribosome"/>
    <property type="evidence" value="ECO:0007669"/>
    <property type="project" value="TreeGrafter"/>
</dbReference>
<proteinExistence type="inferred from homology"/>
<sequence length="293" mass="33836">MTIMINALTNFLKPKSLDKPKPLPINTYDSIESADTFLRRLNIGDVVTGRVKMIMDYGVFIHLGPMDGLLHNSKIRETNRDIHEVFTEDREIDLYVFSINREKCKLGLSQYPRQISKIELPKNEISGNEKIYSVGQQLSGHAKSISETGIHFHNDDGFVGFISNRSISCNPTRIDEIKKQASEGEELQVKIINVNGKNICFLEIVEYIRPNLEAYFHFQLERDKAFDGEIVRIDKDEIFLKIEKDIYAFMMKRNLPEFFTDKNLKEEFEVGQVLRVKSKGYSSKLLNVYADEV</sequence>
<evidence type="ECO:0000256" key="2">
    <source>
        <dbReference type="ARBA" id="ARBA00022980"/>
    </source>
</evidence>
<comment type="similarity">
    <text evidence="1">Belongs to the bacterial ribosomal protein bS1 family.</text>
</comment>
<feature type="domain" description="S1 motif" evidence="4">
    <location>
        <begin position="44"/>
        <end position="111"/>
    </location>
</feature>
<dbReference type="PANTHER" id="PTHR10724:SF7">
    <property type="entry name" value="SMALL RIBOSOMAL SUBUNIT PROTEIN BS1C"/>
    <property type="match status" value="1"/>
</dbReference>
<dbReference type="Proteomes" id="UP000630864">
    <property type="component" value="Unassembled WGS sequence"/>
</dbReference>
<dbReference type="SMART" id="SM00316">
    <property type="entry name" value="S1"/>
    <property type="match status" value="3"/>
</dbReference>
<name>A0A9P3AI35_PSEA0</name>
<dbReference type="EMBL" id="BMZW01000035">
    <property type="protein sequence ID" value="GFZ62161.1"/>
    <property type="molecule type" value="Genomic_DNA"/>
</dbReference>
<evidence type="ECO:0000313" key="5">
    <source>
        <dbReference type="EMBL" id="GFZ62161.1"/>
    </source>
</evidence>
<keyword evidence="2" id="KW-0689">Ribosomal protein</keyword>
<dbReference type="GO" id="GO:1990904">
    <property type="term" value="C:ribonucleoprotein complex"/>
    <property type="evidence" value="ECO:0007669"/>
    <property type="project" value="UniProtKB-KW"/>
</dbReference>
<dbReference type="GO" id="GO:0005840">
    <property type="term" value="C:ribosome"/>
    <property type="evidence" value="ECO:0007669"/>
    <property type="project" value="UniProtKB-KW"/>
</dbReference>
<dbReference type="PROSITE" id="PS50126">
    <property type="entry name" value="S1"/>
    <property type="match status" value="2"/>
</dbReference>
<dbReference type="AlphaFoldDB" id="A0A9P3AI35"/>
<protein>
    <recommendedName>
        <fullName evidence="4">S1 motif domain-containing protein</fullName>
    </recommendedName>
</protein>
<evidence type="ECO:0000259" key="4">
    <source>
        <dbReference type="PROSITE" id="PS50126"/>
    </source>
</evidence>
<evidence type="ECO:0000256" key="3">
    <source>
        <dbReference type="ARBA" id="ARBA00023274"/>
    </source>
</evidence>